<feature type="domain" description="Squalene epoxidase" evidence="14">
    <location>
        <begin position="220"/>
        <end position="492"/>
    </location>
</feature>
<dbReference type="Pfam" id="PF08491">
    <property type="entry name" value="SE"/>
    <property type="match status" value="2"/>
</dbReference>
<evidence type="ECO:0000256" key="10">
    <source>
        <dbReference type="ARBA" id="ARBA00023002"/>
    </source>
</evidence>
<comment type="pathway">
    <text evidence="3">Terpene metabolism; lanosterol biosynthesis; lanosterol from farnesyl diphosphate: step 2/3.</text>
</comment>
<dbReference type="UniPathway" id="UPA00767">
    <property type="reaction ID" value="UER00752"/>
</dbReference>
<evidence type="ECO:0000256" key="2">
    <source>
        <dbReference type="ARBA" id="ARBA00004141"/>
    </source>
</evidence>
<dbReference type="Pfam" id="PF01266">
    <property type="entry name" value="DAO"/>
    <property type="match status" value="1"/>
</dbReference>
<evidence type="ECO:0000259" key="14">
    <source>
        <dbReference type="Pfam" id="PF08491"/>
    </source>
</evidence>
<dbReference type="AlphaFoldDB" id="A0A7J7LAP7"/>
<dbReference type="InterPro" id="IPR040125">
    <property type="entry name" value="Squalene_monox"/>
</dbReference>
<dbReference type="Proteomes" id="UP000541444">
    <property type="component" value="Unassembled WGS sequence"/>
</dbReference>
<dbReference type="GO" id="GO:0005783">
    <property type="term" value="C:endoplasmic reticulum"/>
    <property type="evidence" value="ECO:0007669"/>
    <property type="project" value="TreeGrafter"/>
</dbReference>
<keyword evidence="11 12" id="KW-0472">Membrane</keyword>
<dbReference type="GO" id="GO:0016020">
    <property type="term" value="C:membrane"/>
    <property type="evidence" value="ECO:0007669"/>
    <property type="project" value="UniProtKB-SubCell"/>
</dbReference>
<evidence type="ECO:0000256" key="12">
    <source>
        <dbReference type="SAM" id="Phobius"/>
    </source>
</evidence>
<evidence type="ECO:0000256" key="5">
    <source>
        <dbReference type="ARBA" id="ARBA00012312"/>
    </source>
</evidence>
<evidence type="ECO:0000313" key="15">
    <source>
        <dbReference type="EMBL" id="KAF6139741.1"/>
    </source>
</evidence>
<comment type="similarity">
    <text evidence="4">Belongs to the squalene monooxygenase family.</text>
</comment>
<keyword evidence="6" id="KW-0285">Flavoprotein</keyword>
<comment type="caution">
    <text evidence="15">The sequence shown here is derived from an EMBL/GenBank/DDBJ whole genome shotgun (WGS) entry which is preliminary data.</text>
</comment>
<evidence type="ECO:0000256" key="6">
    <source>
        <dbReference type="ARBA" id="ARBA00022630"/>
    </source>
</evidence>
<evidence type="ECO:0000313" key="16">
    <source>
        <dbReference type="Proteomes" id="UP000541444"/>
    </source>
</evidence>
<organism evidence="15 16">
    <name type="scientific">Kingdonia uniflora</name>
    <dbReference type="NCBI Taxonomy" id="39325"/>
    <lineage>
        <taxon>Eukaryota</taxon>
        <taxon>Viridiplantae</taxon>
        <taxon>Streptophyta</taxon>
        <taxon>Embryophyta</taxon>
        <taxon>Tracheophyta</taxon>
        <taxon>Spermatophyta</taxon>
        <taxon>Magnoliopsida</taxon>
        <taxon>Ranunculales</taxon>
        <taxon>Circaeasteraceae</taxon>
        <taxon>Kingdonia</taxon>
    </lineage>
</organism>
<evidence type="ECO:0000256" key="9">
    <source>
        <dbReference type="ARBA" id="ARBA00022989"/>
    </source>
</evidence>
<dbReference type="InterPro" id="IPR036188">
    <property type="entry name" value="FAD/NAD-bd_sf"/>
</dbReference>
<protein>
    <recommendedName>
        <fullName evidence="5">squalene monooxygenase</fullName>
        <ecNumber evidence="5">1.14.14.17</ecNumber>
    </recommendedName>
</protein>
<dbReference type="PANTHER" id="PTHR10835:SF0">
    <property type="entry name" value="SQUALENE MONOOXYGENASE"/>
    <property type="match status" value="1"/>
</dbReference>
<dbReference type="InterPro" id="IPR006076">
    <property type="entry name" value="FAD-dep_OxRdtase"/>
</dbReference>
<comment type="cofactor">
    <cofactor evidence="1">
        <name>FAD</name>
        <dbReference type="ChEBI" id="CHEBI:57692"/>
    </cofactor>
</comment>
<accession>A0A7J7LAP7</accession>
<feature type="domain" description="Squalene epoxidase" evidence="14">
    <location>
        <begin position="553"/>
        <end position="614"/>
    </location>
</feature>
<dbReference type="FunFam" id="3.50.50.60:FF:000074">
    <property type="entry name" value="Squalene monooxygenase 2"/>
    <property type="match status" value="1"/>
</dbReference>
<evidence type="ECO:0000256" key="3">
    <source>
        <dbReference type="ARBA" id="ARBA00005018"/>
    </source>
</evidence>
<dbReference type="GO" id="GO:0004506">
    <property type="term" value="F:squalene monooxygenase activity"/>
    <property type="evidence" value="ECO:0007669"/>
    <property type="project" value="UniProtKB-EC"/>
</dbReference>
<dbReference type="GO" id="GO:0009725">
    <property type="term" value="P:response to hormone"/>
    <property type="evidence" value="ECO:0007669"/>
    <property type="project" value="UniProtKB-ARBA"/>
</dbReference>
<keyword evidence="8" id="KW-0274">FAD</keyword>
<keyword evidence="7 12" id="KW-0812">Transmembrane</keyword>
<dbReference type="SUPFAM" id="SSF51905">
    <property type="entry name" value="FAD/NAD(P)-binding domain"/>
    <property type="match status" value="1"/>
</dbReference>
<evidence type="ECO:0000256" key="7">
    <source>
        <dbReference type="ARBA" id="ARBA00022692"/>
    </source>
</evidence>
<dbReference type="Gene3D" id="3.50.50.60">
    <property type="entry name" value="FAD/NAD(P)-binding domain"/>
    <property type="match status" value="2"/>
</dbReference>
<keyword evidence="9 12" id="KW-1133">Transmembrane helix</keyword>
<keyword evidence="10" id="KW-0560">Oxidoreductase</keyword>
<dbReference type="EMBL" id="JACGCM010002455">
    <property type="protein sequence ID" value="KAF6139741.1"/>
    <property type="molecule type" value="Genomic_DNA"/>
</dbReference>
<comment type="subcellular location">
    <subcellularLocation>
        <location evidence="2">Membrane</location>
        <topology evidence="2">Multi-pass membrane protein</topology>
    </subcellularLocation>
</comment>
<sequence>MMEYIIVIVVAFALGFLFLLQQGKKRERKIVVDYVVVDECVKSSINGGDDLSSRSSDDDDTDVIIVGAGVAGSALAHTLAKDGRRVHVIERDLTEPDRMVGELLQPGGYLKLIELGLEDCVEKIDAQRVLGYALFKDGKDTKLSYPLEKFHSDVAGRSFHNGRFVQRMRDKAGSLPNLLICFLIQCTLGARNCDFLTRRKWNYKGIMYKSKDGEVMKAYAPLTIVCDGCFSNLRRSLCSPKVEVPSCFVGLVLENCELPYPNHGHVVLADPSPILLYPISSTEVRCLVDVPGQKVPSISNGDMANYLKTVVAPQLPNELRSSFIAAIEKGSIKSMPNRSMPAAPHSTPGALLMGDAFNMRHPLTGGGMTVALSDIVVLHNLLKPLSNLNDASSLCKYLESFYTLRKPVASTINTLAGALYKVFCASPDQARVEMRQACFDYLSLGGVFTSGPVALLSGLNPRPLSLVCHFFAVAIYGVGRLLLPFPSPKRIWIGARLISQGTVTSLLEENGTIKGIIYKTEDAEGLKAYAPLTIVCDGCSSNLRRSLCSPKARVEMRQACFDYLSLGGVFTSGPVALLSGLNPRPLSLVCHFFAVAIYGIGRLILPFPSPKRLWIGARLISGASSIIFPIIKAEGFRQMFFPAMVPAYYYKAPPIN</sequence>
<evidence type="ECO:0000256" key="8">
    <source>
        <dbReference type="ARBA" id="ARBA00022827"/>
    </source>
</evidence>
<keyword evidence="16" id="KW-1185">Reference proteome</keyword>
<feature type="transmembrane region" description="Helical" evidence="12">
    <location>
        <begin position="6"/>
        <end position="21"/>
    </location>
</feature>
<dbReference type="GO" id="GO:0016126">
    <property type="term" value="P:sterol biosynthetic process"/>
    <property type="evidence" value="ECO:0007669"/>
    <property type="project" value="InterPro"/>
</dbReference>
<evidence type="ECO:0000256" key="1">
    <source>
        <dbReference type="ARBA" id="ARBA00001974"/>
    </source>
</evidence>
<reference evidence="15 16" key="1">
    <citation type="journal article" date="2020" name="IScience">
        <title>Genome Sequencing of the Endangered Kingdonia uniflora (Circaeasteraceae, Ranunculales) Reveals Potential Mechanisms of Evolutionary Specialization.</title>
        <authorList>
            <person name="Sun Y."/>
            <person name="Deng T."/>
            <person name="Zhang A."/>
            <person name="Moore M.J."/>
            <person name="Landis J.B."/>
            <person name="Lin N."/>
            <person name="Zhang H."/>
            <person name="Zhang X."/>
            <person name="Huang J."/>
            <person name="Zhang X."/>
            <person name="Sun H."/>
            <person name="Wang H."/>
        </authorList>
    </citation>
    <scope>NUCLEOTIDE SEQUENCE [LARGE SCALE GENOMIC DNA]</scope>
    <source>
        <strain evidence="15">TB1705</strain>
        <tissue evidence="15">Leaf</tissue>
    </source>
</reference>
<feature type="domain" description="FAD dependent oxidoreductase" evidence="13">
    <location>
        <begin position="62"/>
        <end position="92"/>
    </location>
</feature>
<dbReference type="GO" id="GO:0050660">
    <property type="term" value="F:flavin adenine dinucleotide binding"/>
    <property type="evidence" value="ECO:0007669"/>
    <property type="project" value="InterPro"/>
</dbReference>
<dbReference type="OrthoDB" id="1678617at2759"/>
<dbReference type="PANTHER" id="PTHR10835">
    <property type="entry name" value="SQUALENE MONOOXYGENASE"/>
    <property type="match status" value="1"/>
</dbReference>
<name>A0A7J7LAP7_9MAGN</name>
<dbReference type="PRINTS" id="PR00420">
    <property type="entry name" value="RNGMNOXGNASE"/>
</dbReference>
<gene>
    <name evidence="15" type="ORF">GIB67_042819</name>
</gene>
<evidence type="ECO:0000256" key="4">
    <source>
        <dbReference type="ARBA" id="ARBA00008802"/>
    </source>
</evidence>
<evidence type="ECO:0000256" key="11">
    <source>
        <dbReference type="ARBA" id="ARBA00023136"/>
    </source>
</evidence>
<dbReference type="EC" id="1.14.14.17" evidence="5"/>
<proteinExistence type="inferred from homology"/>
<dbReference type="InterPro" id="IPR013698">
    <property type="entry name" value="Squalene_epoxidase"/>
</dbReference>
<evidence type="ECO:0000259" key="13">
    <source>
        <dbReference type="Pfam" id="PF01266"/>
    </source>
</evidence>